<evidence type="ECO:0000256" key="6">
    <source>
        <dbReference type="PIRNR" id="PIRNR000441"/>
    </source>
</evidence>
<gene>
    <name evidence="7" type="ORF">VA596_22505</name>
</gene>
<keyword evidence="3 6" id="KW-0808">Transferase</keyword>
<keyword evidence="8" id="KW-1185">Reference proteome</keyword>
<dbReference type="InterPro" id="IPR045304">
    <property type="entry name" value="LbH_SAT"/>
</dbReference>
<keyword evidence="4" id="KW-0677">Repeat</keyword>
<evidence type="ECO:0000256" key="4">
    <source>
        <dbReference type="ARBA" id="ARBA00022737"/>
    </source>
</evidence>
<dbReference type="EMBL" id="JAYFSI010000005">
    <property type="protein sequence ID" value="MEA5362326.1"/>
    <property type="molecule type" value="Genomic_DNA"/>
</dbReference>
<dbReference type="RefSeq" id="WP_323329810.1">
    <property type="nucleotide sequence ID" value="NZ_JAYFSI010000005.1"/>
</dbReference>
<evidence type="ECO:0000256" key="1">
    <source>
        <dbReference type="ARBA" id="ARBA00007274"/>
    </source>
</evidence>
<dbReference type="InterPro" id="IPR005881">
    <property type="entry name" value="Ser_O-AcTrfase"/>
</dbReference>
<dbReference type="Pfam" id="PF00132">
    <property type="entry name" value="Hexapep"/>
    <property type="match status" value="1"/>
</dbReference>
<proteinExistence type="inferred from homology"/>
<comment type="caution">
    <text evidence="7">The sequence shown here is derived from an EMBL/GenBank/DDBJ whole genome shotgun (WGS) entry which is preliminary data.</text>
</comment>
<evidence type="ECO:0000313" key="7">
    <source>
        <dbReference type="EMBL" id="MEA5362326.1"/>
    </source>
</evidence>
<evidence type="ECO:0000256" key="3">
    <source>
        <dbReference type="ARBA" id="ARBA00022679"/>
    </source>
</evidence>
<evidence type="ECO:0000256" key="2">
    <source>
        <dbReference type="ARBA" id="ARBA00018522"/>
    </source>
</evidence>
<dbReference type="InterPro" id="IPR011004">
    <property type="entry name" value="Trimer_LpxA-like_sf"/>
</dbReference>
<comment type="catalytic activity">
    <reaction evidence="6">
        <text>L-serine + acetyl-CoA = O-acetyl-L-serine + CoA</text>
        <dbReference type="Rhea" id="RHEA:24560"/>
        <dbReference type="ChEBI" id="CHEBI:33384"/>
        <dbReference type="ChEBI" id="CHEBI:57287"/>
        <dbReference type="ChEBI" id="CHEBI:57288"/>
        <dbReference type="ChEBI" id="CHEBI:58340"/>
        <dbReference type="EC" id="2.3.1.30"/>
    </reaction>
</comment>
<dbReference type="SUPFAM" id="SSF51161">
    <property type="entry name" value="Trimeric LpxA-like enzymes"/>
    <property type="match status" value="1"/>
</dbReference>
<dbReference type="InterPro" id="IPR018357">
    <property type="entry name" value="Hexapep_transf_CS"/>
</dbReference>
<sequence length="182" mass="18501">MGAFRMAWAADLAAAAGRPVRSPVRAVWLLLAKPGVLAVFLLRVQEVLYAHRILRPAAHLVRSLAHVLTGADFVPGCRIGPGLRLEHPGGVVFGAGAVLGPDGFVCQRVTLGERLGERGGHAYPVVGAGVFLGAGVTVLGGVRIGDGARVGAGAVVLDDVPAGALAVGVPAHPVPAKRNSEL</sequence>
<reference evidence="7 8" key="1">
    <citation type="submission" date="2023-12" db="EMBL/GenBank/DDBJ databases">
        <title>Amycolatopsis sp. V23-08.</title>
        <authorList>
            <person name="Somphong A."/>
        </authorList>
    </citation>
    <scope>NUCLEOTIDE SEQUENCE [LARGE SCALE GENOMIC DNA]</scope>
    <source>
        <strain evidence="7 8">V23-08</strain>
    </source>
</reference>
<dbReference type="Proteomes" id="UP001304298">
    <property type="component" value="Unassembled WGS sequence"/>
</dbReference>
<dbReference type="EC" id="2.3.1.30" evidence="6"/>
<evidence type="ECO:0000313" key="8">
    <source>
        <dbReference type="Proteomes" id="UP001304298"/>
    </source>
</evidence>
<name>A0ABU5R7X6_9PSEU</name>
<evidence type="ECO:0000256" key="5">
    <source>
        <dbReference type="ARBA" id="ARBA00023315"/>
    </source>
</evidence>
<dbReference type="Gene3D" id="2.160.10.10">
    <property type="entry name" value="Hexapeptide repeat proteins"/>
    <property type="match status" value="1"/>
</dbReference>
<accession>A0ABU5R7X6</accession>
<dbReference type="PROSITE" id="PS00101">
    <property type="entry name" value="HEXAPEP_TRANSFERASES"/>
    <property type="match status" value="1"/>
</dbReference>
<organism evidence="7 8">
    <name type="scientific">Amycolatopsis heterodermiae</name>
    <dbReference type="NCBI Taxonomy" id="3110235"/>
    <lineage>
        <taxon>Bacteria</taxon>
        <taxon>Bacillati</taxon>
        <taxon>Actinomycetota</taxon>
        <taxon>Actinomycetes</taxon>
        <taxon>Pseudonocardiales</taxon>
        <taxon>Pseudonocardiaceae</taxon>
        <taxon>Amycolatopsis</taxon>
    </lineage>
</organism>
<dbReference type="PIRSF" id="PIRSF000441">
    <property type="entry name" value="CysE"/>
    <property type="match status" value="1"/>
</dbReference>
<protein>
    <recommendedName>
        <fullName evidence="2 6">Serine acetyltransferase</fullName>
        <ecNumber evidence="6">2.3.1.30</ecNumber>
    </recommendedName>
</protein>
<dbReference type="InterPro" id="IPR001451">
    <property type="entry name" value="Hexapep"/>
</dbReference>
<keyword evidence="5 6" id="KW-0012">Acyltransferase</keyword>
<dbReference type="CDD" id="cd03354">
    <property type="entry name" value="LbH_SAT"/>
    <property type="match status" value="1"/>
</dbReference>
<comment type="similarity">
    <text evidence="1 6">Belongs to the transferase hexapeptide repeat family.</text>
</comment>
<dbReference type="PANTHER" id="PTHR42811">
    <property type="entry name" value="SERINE ACETYLTRANSFERASE"/>
    <property type="match status" value="1"/>
</dbReference>